<dbReference type="Proteomes" id="UP000766595">
    <property type="component" value="Unassembled WGS sequence"/>
</dbReference>
<evidence type="ECO:0000313" key="1">
    <source>
        <dbReference type="EMBL" id="MBT9290206.1"/>
    </source>
</evidence>
<comment type="caution">
    <text evidence="1">The sequence shown here is derived from an EMBL/GenBank/DDBJ whole genome shotgun (WGS) entry which is preliminary data.</text>
</comment>
<evidence type="ECO:0000313" key="2">
    <source>
        <dbReference type="Proteomes" id="UP000766595"/>
    </source>
</evidence>
<proteinExistence type="predicted"/>
<accession>A0A947D3P8</accession>
<dbReference type="RefSeq" id="WP_261968811.1">
    <property type="nucleotide sequence ID" value="NZ_JAHHZF010000005.1"/>
</dbReference>
<gene>
    <name evidence="1" type="ORF">KL771_12105</name>
</gene>
<reference evidence="1 2" key="1">
    <citation type="submission" date="2021-06" db="EMBL/GenBank/DDBJ databases">
        <authorList>
            <person name="Grouzdev D.S."/>
            <person name="Koziaeva V."/>
        </authorList>
    </citation>
    <scope>NUCLEOTIDE SEQUENCE [LARGE SCALE GENOMIC DNA]</scope>
    <source>
        <strain evidence="1 2">22</strain>
    </source>
</reference>
<dbReference type="AlphaFoldDB" id="A0A947D3P8"/>
<organism evidence="1 2">
    <name type="scientific">Prosthecodimorpha staleyi</name>
    <dbReference type="NCBI Taxonomy" id="2840188"/>
    <lineage>
        <taxon>Bacteria</taxon>
        <taxon>Pseudomonadati</taxon>
        <taxon>Pseudomonadota</taxon>
        <taxon>Alphaproteobacteria</taxon>
        <taxon>Hyphomicrobiales</taxon>
        <taxon>Ancalomicrobiaceae</taxon>
        <taxon>Prosthecodimorpha</taxon>
    </lineage>
</organism>
<protein>
    <submittedName>
        <fullName evidence="1">Uncharacterized protein</fullName>
    </submittedName>
</protein>
<keyword evidence="2" id="KW-1185">Reference proteome</keyword>
<name>A0A947D3P8_9HYPH</name>
<dbReference type="EMBL" id="JAHHZF010000005">
    <property type="protein sequence ID" value="MBT9290206.1"/>
    <property type="molecule type" value="Genomic_DNA"/>
</dbReference>
<sequence>MILRFSRKVDDPSLAETRQRIRDWTREALGADDRVAFTVSEIACGDAACGGVETIVLIMAEGRPTQALKIPGAMRTVGWPQVLDAVSRRPDLWPP</sequence>